<feature type="region of interest" description="Disordered" evidence="1">
    <location>
        <begin position="1"/>
        <end position="31"/>
    </location>
</feature>
<dbReference type="Proteomes" id="UP000231962">
    <property type="component" value="Unassembled WGS sequence"/>
</dbReference>
<comment type="caution">
    <text evidence="3">The sequence shown here is derived from an EMBL/GenBank/DDBJ whole genome shotgun (WGS) entry which is preliminary data.</text>
</comment>
<keyword evidence="3" id="KW-0269">Exonuclease</keyword>
<dbReference type="RefSeq" id="WP_100712291.1">
    <property type="nucleotide sequence ID" value="NZ_NPDY01000001.1"/>
</dbReference>
<evidence type="ECO:0000313" key="5">
    <source>
        <dbReference type="Proteomes" id="UP000231990"/>
    </source>
</evidence>
<keyword evidence="4" id="KW-1185">Reference proteome</keyword>
<sequence>MKATNTDTVAGFTPPHQTHPRLRTEPNPVSQTRSYFDSDTEILLSSVKSNSTIGGLSDGKLLTLSAEEEWDRKLYSRIHSLLRESLILLVPRIKYKKEKPGGELVFHVITAKGTSSRDREDFRALLLEIHRRSAWAVRNYILESQNAKVKQLEELLTKVASGTWNEKPISARQTLSNFLNRIRYQELLKSDATDEAEEQIDAFLNEEGFLVATKNFGYVYVPETEIGSLFERVKILYVHHFLPRVLEQAQWLEEEVKHHRDQFLEAELLEIVDSPEPARSRMLNGEWARIADTKLPSVDVDFLNLATSIGTKALMNENFVRETEGARIQRNLRQTISKEGQPLSKFIRLEGRAFGSKSLKPLLEDHDFINVVYYGRTGPCICICPNSEAIVLSILGEFEEKYGFESETSISFLLLIYSNRNKIGSWFLRDAFVEAFCGAALECLGEKFPWLYRMAYFVGFRRALLPEVLHVLSIIDYEQLDRKLGGESDSRFRYSKLREDFLKLK</sequence>
<accession>A0A2M9ZS69</accession>
<dbReference type="EMBL" id="NPDY01000001">
    <property type="protein sequence ID" value="PJZ71341.1"/>
    <property type="molecule type" value="Genomic_DNA"/>
</dbReference>
<keyword evidence="3" id="KW-0378">Hydrolase</keyword>
<name>A0A2M9ZS69_9LEPT</name>
<dbReference type="OrthoDB" id="313385at2"/>
<evidence type="ECO:0000313" key="3">
    <source>
        <dbReference type="EMBL" id="PJZ74875.1"/>
    </source>
</evidence>
<organism evidence="3 5">
    <name type="scientific">Leptospira perolatii</name>
    <dbReference type="NCBI Taxonomy" id="2023191"/>
    <lineage>
        <taxon>Bacteria</taxon>
        <taxon>Pseudomonadati</taxon>
        <taxon>Spirochaetota</taxon>
        <taxon>Spirochaetia</taxon>
        <taxon>Leptospirales</taxon>
        <taxon>Leptospiraceae</taxon>
        <taxon>Leptospira</taxon>
    </lineage>
</organism>
<dbReference type="GO" id="GO:0004527">
    <property type="term" value="F:exonuclease activity"/>
    <property type="evidence" value="ECO:0007669"/>
    <property type="project" value="UniProtKB-KW"/>
</dbReference>
<proteinExistence type="predicted"/>
<evidence type="ECO:0000313" key="2">
    <source>
        <dbReference type="EMBL" id="PJZ71341.1"/>
    </source>
</evidence>
<dbReference type="AlphaFoldDB" id="A0A2M9ZS69"/>
<gene>
    <name evidence="2" type="ORF">CH360_02235</name>
    <name evidence="3" type="ORF">CH373_02235</name>
</gene>
<dbReference type="Proteomes" id="UP000231990">
    <property type="component" value="Unassembled WGS sequence"/>
</dbReference>
<evidence type="ECO:0000256" key="1">
    <source>
        <dbReference type="SAM" id="MobiDB-lite"/>
    </source>
</evidence>
<evidence type="ECO:0000313" key="4">
    <source>
        <dbReference type="Proteomes" id="UP000231962"/>
    </source>
</evidence>
<keyword evidence="3" id="KW-0540">Nuclease</keyword>
<reference evidence="4 5" key="1">
    <citation type="submission" date="2017-07" db="EMBL/GenBank/DDBJ databases">
        <title>Leptospira spp. isolated from tropical soils.</title>
        <authorList>
            <person name="Thibeaux R."/>
            <person name="Iraola G."/>
            <person name="Ferres I."/>
            <person name="Bierque E."/>
            <person name="Girault D."/>
            <person name="Soupe-Gilbert M.-E."/>
            <person name="Picardeau M."/>
            <person name="Goarant C."/>
        </authorList>
    </citation>
    <scope>NUCLEOTIDE SEQUENCE [LARGE SCALE GENOMIC DNA]</scope>
    <source>
        <strain evidence="3 5">FH1-B-B1</strain>
        <strain evidence="2 4">FH1-B-C1</strain>
    </source>
</reference>
<protein>
    <submittedName>
        <fullName evidence="3">Exonuclease</fullName>
    </submittedName>
</protein>
<dbReference type="EMBL" id="NPDZ01000001">
    <property type="protein sequence ID" value="PJZ74875.1"/>
    <property type="molecule type" value="Genomic_DNA"/>
</dbReference>